<reference evidence="1 2" key="1">
    <citation type="journal article" date="2019" name="PLoS ONE">
        <title>Comparative genome analysis indicates high evolutionary potential of pathogenicity genes in Colletotrichum tanaceti.</title>
        <authorList>
            <person name="Lelwala R.V."/>
            <person name="Korhonen P.K."/>
            <person name="Young N.D."/>
            <person name="Scott J.B."/>
            <person name="Ades P.A."/>
            <person name="Gasser R.B."/>
            <person name="Taylor P.W.J."/>
        </authorList>
    </citation>
    <scope>NUCLEOTIDE SEQUENCE [LARGE SCALE GENOMIC DNA]</scope>
    <source>
        <strain evidence="1">BRIP57314</strain>
    </source>
</reference>
<dbReference type="EMBL" id="PJEX01000001">
    <property type="protein sequence ID" value="TKW60196.1"/>
    <property type="molecule type" value="Genomic_DNA"/>
</dbReference>
<proteinExistence type="predicted"/>
<sequence length="60" mass="6836">MVANVQRLVDFISHLCIHFGVEKVRAAISGFTRKVHLFGEKDHPPGSKLMFQHDIVPPKR</sequence>
<protein>
    <submittedName>
        <fullName evidence="1">Uncharacterized protein</fullName>
    </submittedName>
</protein>
<name>A0A4V6DIE7_9PEZI</name>
<dbReference type="AlphaFoldDB" id="A0A4V6DIE7"/>
<keyword evidence="2" id="KW-1185">Reference proteome</keyword>
<dbReference type="Proteomes" id="UP000310108">
    <property type="component" value="Unassembled WGS sequence"/>
</dbReference>
<accession>A0A4V6DIE7</accession>
<evidence type="ECO:0000313" key="2">
    <source>
        <dbReference type="Proteomes" id="UP000310108"/>
    </source>
</evidence>
<evidence type="ECO:0000313" key="1">
    <source>
        <dbReference type="EMBL" id="TKW60196.1"/>
    </source>
</evidence>
<comment type="caution">
    <text evidence="1">The sequence shown here is derived from an EMBL/GenBank/DDBJ whole genome shotgun (WGS) entry which is preliminary data.</text>
</comment>
<gene>
    <name evidence="1" type="ORF">CTA1_4939</name>
</gene>
<organism evidence="1 2">
    <name type="scientific">Colletotrichum tanaceti</name>
    <dbReference type="NCBI Taxonomy" id="1306861"/>
    <lineage>
        <taxon>Eukaryota</taxon>
        <taxon>Fungi</taxon>
        <taxon>Dikarya</taxon>
        <taxon>Ascomycota</taxon>
        <taxon>Pezizomycotina</taxon>
        <taxon>Sordariomycetes</taxon>
        <taxon>Hypocreomycetidae</taxon>
        <taxon>Glomerellales</taxon>
        <taxon>Glomerellaceae</taxon>
        <taxon>Colletotrichum</taxon>
        <taxon>Colletotrichum destructivum species complex</taxon>
    </lineage>
</organism>